<dbReference type="SMART" id="SM00100">
    <property type="entry name" value="cNMP"/>
    <property type="match status" value="1"/>
</dbReference>
<keyword evidence="17" id="KW-1185">Reference proteome</keyword>
<feature type="region of interest" description="Disordered" evidence="10">
    <location>
        <begin position="1318"/>
        <end position="1483"/>
    </location>
</feature>
<dbReference type="SMART" id="SM00314">
    <property type="entry name" value="RA"/>
    <property type="match status" value="1"/>
</dbReference>
<dbReference type="Pfam" id="PF00027">
    <property type="entry name" value="cNMP_binding"/>
    <property type="match status" value="1"/>
</dbReference>
<dbReference type="CDD" id="cd00038">
    <property type="entry name" value="CAP_ED"/>
    <property type="match status" value="2"/>
</dbReference>
<dbReference type="OMA" id="FRNFNSM"/>
<dbReference type="Pfam" id="PF00595">
    <property type="entry name" value="PDZ"/>
    <property type="match status" value="1"/>
</dbReference>
<dbReference type="FunFam" id="2.30.42.10:FF:000024">
    <property type="entry name" value="rap guanine nucleotide exchange factor 2 isoform X1"/>
    <property type="match status" value="1"/>
</dbReference>
<feature type="domain" description="Cyclic nucleotide-binding" evidence="12">
    <location>
        <begin position="289"/>
        <end position="389"/>
    </location>
</feature>
<evidence type="ECO:0000256" key="1">
    <source>
        <dbReference type="ARBA" id="ARBA00004236"/>
    </source>
</evidence>
<dbReference type="InterPro" id="IPR000651">
    <property type="entry name" value="Ras-like_Gua-exchang_fac_N"/>
</dbReference>
<dbReference type="Ensembl" id="ENSONIT00000065409.1">
    <property type="protein sequence ID" value="ENSONIP00000040705.1"/>
    <property type="gene ID" value="ENSONIG00000017241.2"/>
</dbReference>
<feature type="compositionally biased region" description="Polar residues" evidence="10">
    <location>
        <begin position="1171"/>
        <end position="1196"/>
    </location>
</feature>
<dbReference type="PROSITE" id="PS50042">
    <property type="entry name" value="CNMP_BINDING_3"/>
    <property type="match status" value="1"/>
</dbReference>
<dbReference type="FunFam" id="1.10.840.10:FF:000001">
    <property type="entry name" value="Rap guanine nucleotide exchange factor (GEF) 6"/>
    <property type="match status" value="1"/>
</dbReference>
<dbReference type="SMART" id="SM00229">
    <property type="entry name" value="RasGEFN"/>
    <property type="match status" value="1"/>
</dbReference>
<evidence type="ECO:0000259" key="11">
    <source>
        <dbReference type="PROSITE" id="PS50009"/>
    </source>
</evidence>
<keyword evidence="4" id="KW-1003">Cell membrane</keyword>
<name>A0A669C1I5_ORENI</name>
<feature type="domain" description="Ras-associating" evidence="14">
    <location>
        <begin position="759"/>
        <end position="845"/>
    </location>
</feature>
<feature type="domain" description="PDZ" evidence="13">
    <location>
        <begin position="539"/>
        <end position="609"/>
    </location>
</feature>
<proteinExistence type="inferred from homology"/>
<evidence type="ECO:0000259" key="12">
    <source>
        <dbReference type="PROSITE" id="PS50042"/>
    </source>
</evidence>
<dbReference type="SMART" id="SM00147">
    <property type="entry name" value="RasGEF"/>
    <property type="match status" value="1"/>
</dbReference>
<evidence type="ECO:0000256" key="8">
    <source>
        <dbReference type="ARBA" id="ARBA00023136"/>
    </source>
</evidence>
<feature type="compositionally biased region" description="Basic and acidic residues" evidence="10">
    <location>
        <begin position="1465"/>
        <end position="1475"/>
    </location>
</feature>
<evidence type="ECO:0000256" key="2">
    <source>
        <dbReference type="ARBA" id="ARBA00004496"/>
    </source>
</evidence>
<dbReference type="GO" id="GO:0005737">
    <property type="term" value="C:cytoplasm"/>
    <property type="evidence" value="ECO:0007669"/>
    <property type="project" value="UniProtKB-SubCell"/>
</dbReference>
<evidence type="ECO:0000256" key="4">
    <source>
        <dbReference type="ARBA" id="ARBA00022475"/>
    </source>
</evidence>
<dbReference type="CDD" id="cd06224">
    <property type="entry name" value="REM"/>
    <property type="match status" value="1"/>
</dbReference>
<dbReference type="InterPro" id="IPR036034">
    <property type="entry name" value="PDZ_sf"/>
</dbReference>
<comment type="subcellular location">
    <subcellularLocation>
        <location evidence="1">Cell membrane</location>
    </subcellularLocation>
    <subcellularLocation>
        <location evidence="2">Cytoplasm</location>
    </subcellularLocation>
</comment>
<feature type="compositionally biased region" description="Polar residues" evidence="10">
    <location>
        <begin position="1395"/>
        <end position="1407"/>
    </location>
</feature>
<feature type="compositionally biased region" description="Basic residues" evidence="10">
    <location>
        <begin position="138"/>
        <end position="148"/>
    </location>
</feature>
<dbReference type="InterPro" id="IPR000159">
    <property type="entry name" value="RA_dom"/>
</dbReference>
<dbReference type="PROSITE" id="PS50200">
    <property type="entry name" value="RA"/>
    <property type="match status" value="1"/>
</dbReference>
<keyword evidence="6" id="KW-0597">Phosphoprotein</keyword>
<dbReference type="CDD" id="cd01785">
    <property type="entry name" value="RA_PDZ-GEF1"/>
    <property type="match status" value="1"/>
</dbReference>
<evidence type="ECO:0000256" key="9">
    <source>
        <dbReference type="PROSITE-ProRule" id="PRU00168"/>
    </source>
</evidence>
<feature type="compositionally biased region" description="Low complexity" evidence="10">
    <location>
        <begin position="1357"/>
        <end position="1372"/>
    </location>
</feature>
<dbReference type="SUPFAM" id="SSF50156">
    <property type="entry name" value="PDZ domain-like"/>
    <property type="match status" value="1"/>
</dbReference>
<dbReference type="GeneTree" id="ENSGT00940000158124"/>
<evidence type="ECO:0000256" key="6">
    <source>
        <dbReference type="ARBA" id="ARBA00022553"/>
    </source>
</evidence>
<dbReference type="PANTHER" id="PTHR45161:SF4">
    <property type="entry name" value="RAP GUANINE NUCLEOTIDE EXCHANGE FACTOR 6"/>
    <property type="match status" value="1"/>
</dbReference>
<dbReference type="Pfam" id="PF00788">
    <property type="entry name" value="RA"/>
    <property type="match status" value="1"/>
</dbReference>
<reference evidence="17" key="1">
    <citation type="submission" date="2012-01" db="EMBL/GenBank/DDBJ databases">
        <title>The Genome Sequence of Oreochromis niloticus (Nile Tilapia).</title>
        <authorList>
            <consortium name="Broad Institute Genome Assembly Team"/>
            <consortium name="Broad Institute Sequencing Platform"/>
            <person name="Di Palma F."/>
            <person name="Johnson J."/>
            <person name="Lander E.S."/>
            <person name="Lindblad-Toh K."/>
        </authorList>
    </citation>
    <scope>NUCLEOTIDE SEQUENCE [LARGE SCALE GENOMIC DNA]</scope>
</reference>
<dbReference type="FunFam" id="2.60.120.10:FF:000019">
    <property type="entry name" value="rap guanine nucleotide exchange factor 6 isoform X1"/>
    <property type="match status" value="1"/>
</dbReference>
<feature type="compositionally biased region" description="Polar residues" evidence="10">
    <location>
        <begin position="1085"/>
        <end position="1097"/>
    </location>
</feature>
<keyword evidence="5" id="KW-0963">Cytoplasm</keyword>
<dbReference type="InterPro" id="IPR023578">
    <property type="entry name" value="Ras_GEF_dom_sf"/>
</dbReference>
<dbReference type="GO" id="GO:0005085">
    <property type="term" value="F:guanyl-nucleotide exchange factor activity"/>
    <property type="evidence" value="ECO:0007669"/>
    <property type="project" value="UniProtKB-KW"/>
</dbReference>
<feature type="compositionally biased region" description="Polar residues" evidence="10">
    <location>
        <begin position="1243"/>
        <end position="1261"/>
    </location>
</feature>
<feature type="region of interest" description="Disordered" evidence="10">
    <location>
        <begin position="123"/>
        <end position="165"/>
    </location>
</feature>
<dbReference type="Proteomes" id="UP000005207">
    <property type="component" value="Linkage group LG10"/>
</dbReference>
<evidence type="ECO:0000256" key="5">
    <source>
        <dbReference type="ARBA" id="ARBA00022490"/>
    </source>
</evidence>
<feature type="domain" description="N-terminal Ras-GEF" evidence="15">
    <location>
        <begin position="421"/>
        <end position="534"/>
    </location>
</feature>
<dbReference type="GO" id="GO:0007264">
    <property type="term" value="P:small GTPase-mediated signal transduction"/>
    <property type="evidence" value="ECO:0007669"/>
    <property type="project" value="InterPro"/>
</dbReference>
<dbReference type="Pfam" id="PF00618">
    <property type="entry name" value="RasGEF_N"/>
    <property type="match status" value="1"/>
</dbReference>
<dbReference type="Pfam" id="PF00617">
    <property type="entry name" value="RasGEF"/>
    <property type="match status" value="1"/>
</dbReference>
<dbReference type="PROSITE" id="PS50106">
    <property type="entry name" value="PDZ"/>
    <property type="match status" value="1"/>
</dbReference>
<protein>
    <submittedName>
        <fullName evidence="16">Rap guanine nucleotide exchange factor (GEF) 6</fullName>
    </submittedName>
</protein>
<feature type="domain" description="Ras-GEF" evidence="11">
    <location>
        <begin position="870"/>
        <end position="1097"/>
    </location>
</feature>
<feature type="compositionally biased region" description="Basic and acidic residues" evidence="10">
    <location>
        <begin position="1324"/>
        <end position="1336"/>
    </location>
</feature>
<organism evidence="16 17">
    <name type="scientific">Oreochromis niloticus</name>
    <name type="common">Nile tilapia</name>
    <name type="synonym">Tilapia nilotica</name>
    <dbReference type="NCBI Taxonomy" id="8128"/>
    <lineage>
        <taxon>Eukaryota</taxon>
        <taxon>Metazoa</taxon>
        <taxon>Chordata</taxon>
        <taxon>Craniata</taxon>
        <taxon>Vertebrata</taxon>
        <taxon>Euteleostomi</taxon>
        <taxon>Actinopterygii</taxon>
        <taxon>Neopterygii</taxon>
        <taxon>Teleostei</taxon>
        <taxon>Neoteleostei</taxon>
        <taxon>Acanthomorphata</taxon>
        <taxon>Ovalentaria</taxon>
        <taxon>Cichlomorphae</taxon>
        <taxon>Cichliformes</taxon>
        <taxon>Cichlidae</taxon>
        <taxon>African cichlids</taxon>
        <taxon>Pseudocrenilabrinae</taxon>
        <taxon>Oreochromini</taxon>
        <taxon>Oreochromis</taxon>
    </lineage>
</organism>
<dbReference type="PANTHER" id="PTHR45161">
    <property type="entry name" value="CYTOSKELETON-ASSOCIATED PROTEIN 4"/>
    <property type="match status" value="1"/>
</dbReference>
<dbReference type="CDD" id="cd06755">
    <property type="entry name" value="PDZ_RapGEF2_RapGEF6-like"/>
    <property type="match status" value="1"/>
</dbReference>
<dbReference type="PROSITE" id="PS50212">
    <property type="entry name" value="RASGEF_NTER"/>
    <property type="match status" value="1"/>
</dbReference>
<dbReference type="SMART" id="SM00228">
    <property type="entry name" value="PDZ"/>
    <property type="match status" value="1"/>
</dbReference>
<feature type="region of interest" description="Disordered" evidence="10">
    <location>
        <begin position="192"/>
        <end position="252"/>
    </location>
</feature>
<dbReference type="InterPro" id="IPR001478">
    <property type="entry name" value="PDZ"/>
</dbReference>
<evidence type="ECO:0000256" key="7">
    <source>
        <dbReference type="ARBA" id="ARBA00022658"/>
    </source>
</evidence>
<keyword evidence="8" id="KW-0472">Membrane</keyword>
<evidence type="ECO:0000313" key="16">
    <source>
        <dbReference type="Ensembl" id="ENSONIP00000040705.1"/>
    </source>
</evidence>
<dbReference type="InterPro" id="IPR000595">
    <property type="entry name" value="cNMP-bd_dom"/>
</dbReference>
<dbReference type="InterPro" id="IPR014710">
    <property type="entry name" value="RmlC-like_jellyroll"/>
</dbReference>
<feature type="compositionally biased region" description="Acidic residues" evidence="10">
    <location>
        <begin position="236"/>
        <end position="248"/>
    </location>
</feature>
<dbReference type="SUPFAM" id="SSF51206">
    <property type="entry name" value="cAMP-binding domain-like"/>
    <property type="match status" value="2"/>
</dbReference>
<dbReference type="SUPFAM" id="SSF48366">
    <property type="entry name" value="Ras GEF"/>
    <property type="match status" value="1"/>
</dbReference>
<keyword evidence="7 9" id="KW-0344">Guanine-nucleotide releasing factor</keyword>
<dbReference type="Gene3D" id="2.60.120.10">
    <property type="entry name" value="Jelly Rolls"/>
    <property type="match status" value="2"/>
</dbReference>
<feature type="region of interest" description="Disordered" evidence="10">
    <location>
        <begin position="1085"/>
        <end position="1104"/>
    </location>
</feature>
<feature type="region of interest" description="Disordered" evidence="10">
    <location>
        <begin position="1165"/>
        <end position="1290"/>
    </location>
</feature>
<dbReference type="PROSITE" id="PS50009">
    <property type="entry name" value="RASGEF_CAT"/>
    <property type="match status" value="1"/>
</dbReference>
<dbReference type="Gene3D" id="1.20.870.10">
    <property type="entry name" value="Son of sevenless (SoS) protein Chain: S domain 1"/>
    <property type="match status" value="1"/>
</dbReference>
<feature type="compositionally biased region" description="Low complexity" evidence="10">
    <location>
        <begin position="1272"/>
        <end position="1290"/>
    </location>
</feature>
<evidence type="ECO:0000259" key="13">
    <source>
        <dbReference type="PROSITE" id="PS50106"/>
    </source>
</evidence>
<dbReference type="InterPro" id="IPR001895">
    <property type="entry name" value="RASGEF_cat_dom"/>
</dbReference>
<evidence type="ECO:0000256" key="3">
    <source>
        <dbReference type="ARBA" id="ARBA00010829"/>
    </source>
</evidence>
<dbReference type="CDD" id="cd00155">
    <property type="entry name" value="RasGEF"/>
    <property type="match status" value="1"/>
</dbReference>
<dbReference type="InterPro" id="IPR018490">
    <property type="entry name" value="cNMP-bd_dom_sf"/>
</dbReference>
<reference evidence="16" key="2">
    <citation type="submission" date="2025-08" db="UniProtKB">
        <authorList>
            <consortium name="Ensembl"/>
        </authorList>
    </citation>
    <scope>IDENTIFICATION</scope>
</reference>
<sequence length="1498" mass="169610">MKMTGAMETSFKQALKKPPSLRTAEDLHTIYCHLYHMDVLSHLREHQLRSMCTSARYEKHEANHVLFYPDTIATCWYILLSGSVFVKEHMYLARCCFGKQLGGRRGCECITLEPSEMIVVDNGSEGDDSFLQREGSQRRSRRRFRRVNPRGERELITDGQDPASYNTDYVNNQLPADLNKMHLTDHAHQQVMHMPPSQSGCSIASDSGSSSLSDIYQATESDLGDVDLSGLPEAAVDSEEEEEEDEDLERASDTLLGRDLVRECLEKDPVDRNDDDIEQLLEFMHQLPAFANMTMSVRRDLCSVMMFEVVEQAGTVILHDKQELDHWYVILNGAVEISHHDGRMETLCMGNSFGISPTLDKQYMNGEVRTKGDDCQFVCIAQEDYWRILNHVERNTHKVEEEGEIVMVKEHRELDRSGTRKGHIVIKGTPERLIMHLVEEPSVVDPTYIEDFLLTYRTFLSSPMEVGKKLLEWFQMDSLRDTVTRIVLLWVNNHFNDFEGDPAMTRFLEDFEKHLEATKMKGHLRLLNIACAAKAKWRQITLQKASRESPLHFSVQGGSERGFGIFVESVEEGSKAAEAGLKRGDQIMEINGQNFENISLSKAADILRNNTHLSLTVKTNIFVFKELLSRIAHEKKNGGLHIPKIQEKKGNRFSIADLPGDMEFPTDHKATRKMKANTVSGGRNKIRKMLEKTRFSILPPKPFSDGGLVQSQDDSIVGTKQCRHSVAIMPIPGNLSSSSPDLLQPATSVLDFSIPADIPDQVIRVFKADQQSCYIIISKDTTAKDVVAHTVNEFGLVAAPETYSLCEVSISPEGVIKQRRLPDQLSKLADRIQLNGRYYLKNNMETETLCSDEDAQDLLRESQISLLQLSTMEVAAQLSMRDFELFRNIESTEYVDDLFKLDSSVGSGNLKQFEEVINQETFWVATEILKEPNTLKRMKTIKHFIKIALHCRECKNFNSMFAIISGLNLAPVARLRSSWEKLPSKYEKLFGDLQDLFDPSRNMAKYRNVLSSQSMQPPIIPLFPVVKKDLTFLHEGNDSSVDGLVNFEKLRMIAKEIRHVVRMTSANMDPALMFRQRKKRWKSLGSLSQGSTNSNMLDVQGGAHKKRVRRSSLLNAKKLYEDAQMARKVKQYLSNLTVETDEEKHQIMSLQCEPSYNTLSKNLNERRSTKSDMSPVSLRSTLPSGKTQNRVSQVLQVQVPLNPLRKKSTAKDIASLNSNSPQVVKKPPVNSSEEWSTKRTCDDTVSTISSLHSSPTVSPQGSPRKVGGVAKSQNSSQMNLSGSSSSLTSEASSKATVSLRSYGIGGTLLQKRILLMTRQSSQESWREREKEEKMQEETEAVQRGLFPSSEQRKGRSRQQSSQGAQADAGQTSLRVRGGSPAPKRKRIDGDHPVVQSDSPYSFPTPFSHSPLMRPTPPESPIRRRLMSPFRILRKRSQSRERPAAVSLHLNSREETAERMSSSPQDETRRQTEQRARRSVSPNPFLWLCRDRDSRRKTL</sequence>
<dbReference type="Gene3D" id="2.30.42.10">
    <property type="match status" value="1"/>
</dbReference>
<feature type="compositionally biased region" description="Low complexity" evidence="10">
    <location>
        <begin position="197"/>
        <end position="213"/>
    </location>
</feature>
<comment type="similarity">
    <text evidence="3">Belongs to the RAPGEF2 family.</text>
</comment>
<evidence type="ECO:0000259" key="14">
    <source>
        <dbReference type="PROSITE" id="PS50200"/>
    </source>
</evidence>
<dbReference type="SUPFAM" id="SSF54236">
    <property type="entry name" value="Ubiquitin-like"/>
    <property type="match status" value="1"/>
</dbReference>
<dbReference type="InterPro" id="IPR029071">
    <property type="entry name" value="Ubiquitin-like_domsf"/>
</dbReference>
<accession>A0A669C1I5</accession>
<gene>
    <name evidence="16" type="primary">rapgef6</name>
</gene>
<evidence type="ECO:0000259" key="15">
    <source>
        <dbReference type="PROSITE" id="PS50212"/>
    </source>
</evidence>
<dbReference type="FunFam" id="1.20.870.10:FF:000001">
    <property type="entry name" value="rap guanine nucleotide exchange factor 2 isoform X2"/>
    <property type="match status" value="1"/>
</dbReference>
<evidence type="ECO:0000256" key="10">
    <source>
        <dbReference type="SAM" id="MobiDB-lite"/>
    </source>
</evidence>
<reference evidence="16" key="3">
    <citation type="submission" date="2025-09" db="UniProtKB">
        <authorList>
            <consortium name="Ensembl"/>
        </authorList>
    </citation>
    <scope>IDENTIFICATION</scope>
</reference>
<evidence type="ECO:0000313" key="17">
    <source>
        <dbReference type="Proteomes" id="UP000005207"/>
    </source>
</evidence>
<dbReference type="InterPro" id="IPR036964">
    <property type="entry name" value="RASGEF_cat_dom_sf"/>
</dbReference>
<dbReference type="GO" id="GO:0005886">
    <property type="term" value="C:plasma membrane"/>
    <property type="evidence" value="ECO:0007669"/>
    <property type="project" value="UniProtKB-SubCell"/>
</dbReference>
<dbReference type="Gene3D" id="1.10.840.10">
    <property type="entry name" value="Ras guanine-nucleotide exchange factors catalytic domain"/>
    <property type="match status" value="1"/>
</dbReference>